<organism evidence="1 2">
    <name type="scientific">Pseudozyma flocculosa</name>
    <dbReference type="NCBI Taxonomy" id="84751"/>
    <lineage>
        <taxon>Eukaryota</taxon>
        <taxon>Fungi</taxon>
        <taxon>Dikarya</taxon>
        <taxon>Basidiomycota</taxon>
        <taxon>Ustilaginomycotina</taxon>
        <taxon>Ustilaginomycetes</taxon>
        <taxon>Ustilaginales</taxon>
        <taxon>Ustilaginaceae</taxon>
        <taxon>Pseudozyma</taxon>
    </lineage>
</organism>
<sequence>MSKEMKTFIKYFLAVYKGSSELELAQYHHKLLCRSERSENDNARLIAIECLMWKGNTVVVDQLACVPTAKAAKTCKRPTIAGCLDYVWDKGSVVWTKAVIVDCMWCHKHRKHCHYIVVDKDRSPSTCMINLHGFADPAFAYEVDKTGLSEDPEPDFDDPAHLEPIFGWSLQEVRDETSGLVAAPRLAGRLKICGGWRCHTGSPTPPKERPLARLFSFLPTTTTTTTAAAAPLGQVPRLPPRRRCQPASRSSRSHLAHRLFVSGTVGTSSTMYPPVAHMTPTMVLHRHPVPVDRVRINRVRPCCGRSASLVGSADI</sequence>
<gene>
    <name evidence="1" type="ORF">PSFLO_07708</name>
</gene>
<evidence type="ECO:0000313" key="2">
    <source>
        <dbReference type="Proteomes" id="UP000323386"/>
    </source>
</evidence>
<evidence type="ECO:0000313" key="1">
    <source>
        <dbReference type="EMBL" id="SPO42225.1"/>
    </source>
</evidence>
<proteinExistence type="predicted"/>
<accession>A0A5C3FEZ1</accession>
<reference evidence="1 2" key="1">
    <citation type="submission" date="2018-03" db="EMBL/GenBank/DDBJ databases">
        <authorList>
            <person name="Guldener U."/>
        </authorList>
    </citation>
    <scope>NUCLEOTIDE SEQUENCE [LARGE SCALE GENOMIC DNA]</scope>
    <source>
        <strain evidence="1 2">DAOM196992</strain>
    </source>
</reference>
<dbReference type="AlphaFoldDB" id="A0A5C3FEZ1"/>
<dbReference type="Proteomes" id="UP000323386">
    <property type="component" value="Unassembled WGS sequence"/>
</dbReference>
<name>A0A5C3FEZ1_9BASI</name>
<dbReference type="EMBL" id="OOIP01000049">
    <property type="protein sequence ID" value="SPO42225.1"/>
    <property type="molecule type" value="Genomic_DNA"/>
</dbReference>
<protein>
    <submittedName>
        <fullName evidence="1">Uncharacterized protein</fullName>
    </submittedName>
</protein>
<keyword evidence="2" id="KW-1185">Reference proteome</keyword>